<evidence type="ECO:0000256" key="1">
    <source>
        <dbReference type="SAM" id="MobiDB-lite"/>
    </source>
</evidence>
<protein>
    <submittedName>
        <fullName evidence="4">Uncharacterized protein</fullName>
    </submittedName>
</protein>
<evidence type="ECO:0000256" key="2">
    <source>
        <dbReference type="SAM" id="SignalP"/>
    </source>
</evidence>
<evidence type="ECO:0000313" key="3">
    <source>
        <dbReference type="Proteomes" id="UP000050790"/>
    </source>
</evidence>
<reference evidence="4" key="1">
    <citation type="submission" date="2023-11" db="UniProtKB">
        <authorList>
            <consortium name="WormBaseParasite"/>
        </authorList>
    </citation>
    <scope>IDENTIFICATION</scope>
</reference>
<accession>A0AA85A6T7</accession>
<feature type="chain" id="PRO_5041647591" evidence="2">
    <location>
        <begin position="23"/>
        <end position="90"/>
    </location>
</feature>
<evidence type="ECO:0000313" key="4">
    <source>
        <dbReference type="WBParaSite" id="SMRG1_67420.1"/>
    </source>
</evidence>
<name>A0AA85A6T7_9TREM</name>
<feature type="signal peptide" evidence="2">
    <location>
        <begin position="1"/>
        <end position="22"/>
    </location>
</feature>
<proteinExistence type="predicted"/>
<feature type="compositionally biased region" description="Polar residues" evidence="1">
    <location>
        <begin position="57"/>
        <end position="66"/>
    </location>
</feature>
<sequence length="90" mass="9700">MNAIKVLFICMCLYTILNEIEADTKDNATTPKSVASKKISKPSGKLQKPGRRLGQGRKTSSTNRSVVATKVEKPQADQGGIILDLIASLL</sequence>
<dbReference type="Proteomes" id="UP000050790">
    <property type="component" value="Unassembled WGS sequence"/>
</dbReference>
<feature type="region of interest" description="Disordered" evidence="1">
    <location>
        <begin position="27"/>
        <end position="70"/>
    </location>
</feature>
<keyword evidence="2" id="KW-0732">Signal</keyword>
<dbReference type="WBParaSite" id="SMRG1_67420.1">
    <property type="protein sequence ID" value="SMRG1_67420.1"/>
    <property type="gene ID" value="SMRG1_67420"/>
</dbReference>
<organism evidence="3 4">
    <name type="scientific">Schistosoma margrebowiei</name>
    <dbReference type="NCBI Taxonomy" id="48269"/>
    <lineage>
        <taxon>Eukaryota</taxon>
        <taxon>Metazoa</taxon>
        <taxon>Spiralia</taxon>
        <taxon>Lophotrochozoa</taxon>
        <taxon>Platyhelminthes</taxon>
        <taxon>Trematoda</taxon>
        <taxon>Digenea</taxon>
        <taxon>Strigeidida</taxon>
        <taxon>Schistosomatoidea</taxon>
        <taxon>Schistosomatidae</taxon>
        <taxon>Schistosoma</taxon>
    </lineage>
</organism>
<dbReference type="AlphaFoldDB" id="A0AA85A6T7"/>